<name>A0AAV3W6K6_9CLOT</name>
<protein>
    <recommendedName>
        <fullName evidence="3">BC1881 family protein</fullName>
    </recommendedName>
</protein>
<proteinExistence type="predicted"/>
<keyword evidence="2" id="KW-1185">Reference proteome</keyword>
<evidence type="ECO:0008006" key="3">
    <source>
        <dbReference type="Google" id="ProtNLM"/>
    </source>
</evidence>
<dbReference type="InterPro" id="IPR047901">
    <property type="entry name" value="BC1881-like"/>
</dbReference>
<dbReference type="RefSeq" id="WP_154861723.1">
    <property type="nucleotide sequence ID" value="NZ_BJLA01000024.1"/>
</dbReference>
<dbReference type="AlphaFoldDB" id="A0AAV3W6K6"/>
<accession>A0AAV3W6K6</accession>
<dbReference type="Proteomes" id="UP000325212">
    <property type="component" value="Unassembled WGS sequence"/>
</dbReference>
<reference evidence="1 2" key="1">
    <citation type="submission" date="2019-06" db="EMBL/GenBank/DDBJ databases">
        <title>Draft genome sequence of Clostridium diolis DSM 15410.</title>
        <authorList>
            <person name="Kobayashi H."/>
            <person name="Tanizawa Y."/>
            <person name="Tohno M."/>
        </authorList>
    </citation>
    <scope>NUCLEOTIDE SEQUENCE [LARGE SCALE GENOMIC DNA]</scope>
    <source>
        <strain evidence="1 2">DSM 15410</strain>
    </source>
</reference>
<organism evidence="1 2">
    <name type="scientific">Clostridium diolis</name>
    <dbReference type="NCBI Taxonomy" id="223919"/>
    <lineage>
        <taxon>Bacteria</taxon>
        <taxon>Bacillati</taxon>
        <taxon>Bacillota</taxon>
        <taxon>Clostridia</taxon>
        <taxon>Eubacteriales</taxon>
        <taxon>Clostridiaceae</taxon>
        <taxon>Clostridium</taxon>
    </lineage>
</organism>
<dbReference type="EMBL" id="BJLA01000024">
    <property type="protein sequence ID" value="GEA33616.1"/>
    <property type="molecule type" value="Genomic_DNA"/>
</dbReference>
<dbReference type="NCBIfam" id="NF033495">
    <property type="entry name" value="phage_BC1881"/>
    <property type="match status" value="1"/>
</dbReference>
<sequence>MDLSKVSTKDLLDGLSKREGVEVTIAEPYKDETVKVNGLAIVLVITD</sequence>
<comment type="caution">
    <text evidence="1">The sequence shown here is derived from an EMBL/GenBank/DDBJ whole genome shotgun (WGS) entry which is preliminary data.</text>
</comment>
<gene>
    <name evidence="1" type="ORF">CDIOL_45390</name>
</gene>
<evidence type="ECO:0000313" key="2">
    <source>
        <dbReference type="Proteomes" id="UP000325212"/>
    </source>
</evidence>
<evidence type="ECO:0000313" key="1">
    <source>
        <dbReference type="EMBL" id="GEA33616.1"/>
    </source>
</evidence>